<evidence type="ECO:0000313" key="3">
    <source>
        <dbReference type="Proteomes" id="UP000821866"/>
    </source>
</evidence>
<reference evidence="2" key="2">
    <citation type="submission" date="2021-09" db="EMBL/GenBank/DDBJ databases">
        <authorList>
            <person name="Jia N."/>
            <person name="Wang J."/>
            <person name="Shi W."/>
            <person name="Du L."/>
            <person name="Sun Y."/>
            <person name="Zhan W."/>
            <person name="Jiang J."/>
            <person name="Wang Q."/>
            <person name="Zhang B."/>
            <person name="Ji P."/>
            <person name="Sakyi L.B."/>
            <person name="Cui X."/>
            <person name="Yuan T."/>
            <person name="Jiang B."/>
            <person name="Yang W."/>
            <person name="Lam T.T.-Y."/>
            <person name="Chang Q."/>
            <person name="Ding S."/>
            <person name="Wang X."/>
            <person name="Zhu J."/>
            <person name="Ruan X."/>
            <person name="Zhao L."/>
            <person name="Wei J."/>
            <person name="Que T."/>
            <person name="Du C."/>
            <person name="Cheng J."/>
            <person name="Dai P."/>
            <person name="Han X."/>
            <person name="Huang E."/>
            <person name="Gao Y."/>
            <person name="Liu J."/>
            <person name="Shao H."/>
            <person name="Ye R."/>
            <person name="Li L."/>
            <person name="Wei W."/>
            <person name="Wang X."/>
            <person name="Wang C."/>
            <person name="Huo Q."/>
            <person name="Li W."/>
            <person name="Guo W."/>
            <person name="Chen H."/>
            <person name="Chen S."/>
            <person name="Zhou L."/>
            <person name="Zhou L."/>
            <person name="Ni X."/>
            <person name="Tian J."/>
            <person name="Zhou Y."/>
            <person name="Sheng Y."/>
            <person name="Liu T."/>
            <person name="Pan Y."/>
            <person name="Xia L."/>
            <person name="Li J."/>
            <person name="Zhao F."/>
            <person name="Cao W."/>
        </authorList>
    </citation>
    <scope>NUCLEOTIDE SEQUENCE</scope>
    <source>
        <strain evidence="2">Rmic-2018</strain>
        <tissue evidence="2">Larvae</tissue>
    </source>
</reference>
<evidence type="ECO:0000313" key="2">
    <source>
        <dbReference type="EMBL" id="KAH8038008.1"/>
    </source>
</evidence>
<comment type="caution">
    <text evidence="2">The sequence shown here is derived from an EMBL/GenBank/DDBJ whole genome shotgun (WGS) entry which is preliminary data.</text>
</comment>
<reference evidence="2" key="1">
    <citation type="journal article" date="2020" name="Cell">
        <title>Large-Scale Comparative Analyses of Tick Genomes Elucidate Their Genetic Diversity and Vector Capacities.</title>
        <authorList>
            <consortium name="Tick Genome and Microbiome Consortium (TIGMIC)"/>
            <person name="Jia N."/>
            <person name="Wang J."/>
            <person name="Shi W."/>
            <person name="Du L."/>
            <person name="Sun Y."/>
            <person name="Zhan W."/>
            <person name="Jiang J.F."/>
            <person name="Wang Q."/>
            <person name="Zhang B."/>
            <person name="Ji P."/>
            <person name="Bell-Sakyi L."/>
            <person name="Cui X.M."/>
            <person name="Yuan T.T."/>
            <person name="Jiang B.G."/>
            <person name="Yang W.F."/>
            <person name="Lam T.T."/>
            <person name="Chang Q.C."/>
            <person name="Ding S.J."/>
            <person name="Wang X.J."/>
            <person name="Zhu J.G."/>
            <person name="Ruan X.D."/>
            <person name="Zhao L."/>
            <person name="Wei J.T."/>
            <person name="Ye R.Z."/>
            <person name="Que T.C."/>
            <person name="Du C.H."/>
            <person name="Zhou Y.H."/>
            <person name="Cheng J.X."/>
            <person name="Dai P.F."/>
            <person name="Guo W.B."/>
            <person name="Han X.H."/>
            <person name="Huang E.J."/>
            <person name="Li L.F."/>
            <person name="Wei W."/>
            <person name="Gao Y.C."/>
            <person name="Liu J.Z."/>
            <person name="Shao H.Z."/>
            <person name="Wang X."/>
            <person name="Wang C.C."/>
            <person name="Yang T.C."/>
            <person name="Huo Q.B."/>
            <person name="Li W."/>
            <person name="Chen H.Y."/>
            <person name="Chen S.E."/>
            <person name="Zhou L.G."/>
            <person name="Ni X.B."/>
            <person name="Tian J.H."/>
            <person name="Sheng Y."/>
            <person name="Liu T."/>
            <person name="Pan Y.S."/>
            <person name="Xia L.Y."/>
            <person name="Li J."/>
            <person name="Zhao F."/>
            <person name="Cao W.C."/>
        </authorList>
    </citation>
    <scope>NUCLEOTIDE SEQUENCE</scope>
    <source>
        <strain evidence="2">Rmic-2018</strain>
    </source>
</reference>
<dbReference type="EMBL" id="JABSTU010000002">
    <property type="protein sequence ID" value="KAH8038008.1"/>
    <property type="molecule type" value="Genomic_DNA"/>
</dbReference>
<feature type="compositionally biased region" description="Basic residues" evidence="1">
    <location>
        <begin position="59"/>
        <end position="68"/>
    </location>
</feature>
<name>A0A9J6EV72_RHIMP</name>
<feature type="region of interest" description="Disordered" evidence="1">
    <location>
        <begin position="40"/>
        <end position="83"/>
    </location>
</feature>
<accession>A0A9J6EV72</accession>
<gene>
    <name evidence="2" type="ORF">HPB51_020528</name>
</gene>
<sequence length="170" mass="18576">MYSPRDVWHVDATDERKETRESYVTQVKLTVSVQQLIKTSERRCGDDDGGSRRSSEGGRRKRRRRRRLLSAGPCCSERPTSTTTAGAAAMLLNEPSTMNTVTGARNANGTSQGVSDAGSVAKEQVRGHISATTRVGNIVFKQTDAYLRASLQMSPELLLAHGGRKGNERP</sequence>
<feature type="compositionally biased region" description="Basic and acidic residues" evidence="1">
    <location>
        <begin position="40"/>
        <end position="58"/>
    </location>
</feature>
<keyword evidence="3" id="KW-1185">Reference proteome</keyword>
<proteinExistence type="predicted"/>
<dbReference type="Proteomes" id="UP000821866">
    <property type="component" value="Chromosome 10"/>
</dbReference>
<organism evidence="2 3">
    <name type="scientific">Rhipicephalus microplus</name>
    <name type="common">Cattle tick</name>
    <name type="synonym">Boophilus microplus</name>
    <dbReference type="NCBI Taxonomy" id="6941"/>
    <lineage>
        <taxon>Eukaryota</taxon>
        <taxon>Metazoa</taxon>
        <taxon>Ecdysozoa</taxon>
        <taxon>Arthropoda</taxon>
        <taxon>Chelicerata</taxon>
        <taxon>Arachnida</taxon>
        <taxon>Acari</taxon>
        <taxon>Parasitiformes</taxon>
        <taxon>Ixodida</taxon>
        <taxon>Ixodoidea</taxon>
        <taxon>Ixodidae</taxon>
        <taxon>Rhipicephalinae</taxon>
        <taxon>Rhipicephalus</taxon>
        <taxon>Boophilus</taxon>
    </lineage>
</organism>
<evidence type="ECO:0000256" key="1">
    <source>
        <dbReference type="SAM" id="MobiDB-lite"/>
    </source>
</evidence>
<dbReference type="AlphaFoldDB" id="A0A9J6EV72"/>
<protein>
    <submittedName>
        <fullName evidence="2">Uncharacterized protein</fullName>
    </submittedName>
</protein>